<organism evidence="5 6">
    <name type="scientific">Paractinoplanes abujensis</name>
    <dbReference type="NCBI Taxonomy" id="882441"/>
    <lineage>
        <taxon>Bacteria</taxon>
        <taxon>Bacillati</taxon>
        <taxon>Actinomycetota</taxon>
        <taxon>Actinomycetes</taxon>
        <taxon>Micromonosporales</taxon>
        <taxon>Micromonosporaceae</taxon>
        <taxon>Paractinoplanes</taxon>
    </lineage>
</organism>
<evidence type="ECO:0000259" key="4">
    <source>
        <dbReference type="PROSITE" id="PS50043"/>
    </source>
</evidence>
<gene>
    <name evidence="5" type="ORF">BKA14_001633</name>
</gene>
<reference evidence="5 6" key="1">
    <citation type="submission" date="2020-08" db="EMBL/GenBank/DDBJ databases">
        <title>Sequencing the genomes of 1000 actinobacteria strains.</title>
        <authorList>
            <person name="Klenk H.-P."/>
        </authorList>
    </citation>
    <scope>NUCLEOTIDE SEQUENCE [LARGE SCALE GENOMIC DNA]</scope>
    <source>
        <strain evidence="5 6">DSM 45518</strain>
    </source>
</reference>
<dbReference type="RefSeq" id="WP_184957296.1">
    <property type="nucleotide sequence ID" value="NZ_BOMC01000006.1"/>
</dbReference>
<dbReference type="PRINTS" id="PR00038">
    <property type="entry name" value="HTHLUXR"/>
</dbReference>
<proteinExistence type="predicted"/>
<evidence type="ECO:0000256" key="2">
    <source>
        <dbReference type="ARBA" id="ARBA00023125"/>
    </source>
</evidence>
<dbReference type="CDD" id="cd06170">
    <property type="entry name" value="LuxR_C_like"/>
    <property type="match status" value="1"/>
</dbReference>
<keyword evidence="6" id="KW-1185">Reference proteome</keyword>
<dbReference type="GO" id="GO:0006355">
    <property type="term" value="P:regulation of DNA-templated transcription"/>
    <property type="evidence" value="ECO:0007669"/>
    <property type="project" value="InterPro"/>
</dbReference>
<dbReference type="GO" id="GO:0003677">
    <property type="term" value="F:DNA binding"/>
    <property type="evidence" value="ECO:0007669"/>
    <property type="project" value="UniProtKB-KW"/>
</dbReference>
<accession>A0A7W7CMV7</accession>
<dbReference type="PANTHER" id="PTHR44688:SF16">
    <property type="entry name" value="DNA-BINDING TRANSCRIPTIONAL ACTIVATOR DEVR_DOSR"/>
    <property type="match status" value="1"/>
</dbReference>
<dbReference type="SMART" id="SM00421">
    <property type="entry name" value="HTH_LUXR"/>
    <property type="match status" value="1"/>
</dbReference>
<keyword evidence="2 5" id="KW-0238">DNA-binding</keyword>
<dbReference type="Proteomes" id="UP000542742">
    <property type="component" value="Unassembled WGS sequence"/>
</dbReference>
<dbReference type="EMBL" id="JACHMF010000001">
    <property type="protein sequence ID" value="MBB4691485.1"/>
    <property type="molecule type" value="Genomic_DNA"/>
</dbReference>
<dbReference type="PROSITE" id="PS00622">
    <property type="entry name" value="HTH_LUXR_1"/>
    <property type="match status" value="1"/>
</dbReference>
<keyword evidence="3" id="KW-0804">Transcription</keyword>
<evidence type="ECO:0000313" key="6">
    <source>
        <dbReference type="Proteomes" id="UP000542742"/>
    </source>
</evidence>
<dbReference type="InterPro" id="IPR000792">
    <property type="entry name" value="Tscrpt_reg_LuxR_C"/>
</dbReference>
<protein>
    <submittedName>
        <fullName evidence="5">DNA-binding NarL/FixJ family response regulator</fullName>
    </submittedName>
</protein>
<evidence type="ECO:0000256" key="3">
    <source>
        <dbReference type="ARBA" id="ARBA00023163"/>
    </source>
</evidence>
<dbReference type="AlphaFoldDB" id="A0A7W7CMV7"/>
<evidence type="ECO:0000313" key="5">
    <source>
        <dbReference type="EMBL" id="MBB4691485.1"/>
    </source>
</evidence>
<keyword evidence="1" id="KW-0805">Transcription regulation</keyword>
<dbReference type="PANTHER" id="PTHR44688">
    <property type="entry name" value="DNA-BINDING TRANSCRIPTIONAL ACTIVATOR DEVR_DOSR"/>
    <property type="match status" value="1"/>
</dbReference>
<dbReference type="Gene3D" id="1.10.10.10">
    <property type="entry name" value="Winged helix-like DNA-binding domain superfamily/Winged helix DNA-binding domain"/>
    <property type="match status" value="1"/>
</dbReference>
<name>A0A7W7CMV7_9ACTN</name>
<dbReference type="InterPro" id="IPR036388">
    <property type="entry name" value="WH-like_DNA-bd_sf"/>
</dbReference>
<comment type="caution">
    <text evidence="5">The sequence shown here is derived from an EMBL/GenBank/DDBJ whole genome shotgun (WGS) entry which is preliminary data.</text>
</comment>
<dbReference type="SUPFAM" id="SSF46894">
    <property type="entry name" value="C-terminal effector domain of the bipartite response regulators"/>
    <property type="match status" value="1"/>
</dbReference>
<sequence length="94" mass="9789">MHEERAAARARLSGLTERERDVLAAIGDGLTERGRDVLAAIGDGLTNAEVARRLGLSETTVKGYVSHVFEKLGCANRTQAGLPAQAAGLSASGE</sequence>
<evidence type="ECO:0000256" key="1">
    <source>
        <dbReference type="ARBA" id="ARBA00023015"/>
    </source>
</evidence>
<dbReference type="PROSITE" id="PS50043">
    <property type="entry name" value="HTH_LUXR_2"/>
    <property type="match status" value="1"/>
</dbReference>
<dbReference type="Pfam" id="PF00196">
    <property type="entry name" value="GerE"/>
    <property type="match status" value="1"/>
</dbReference>
<feature type="domain" description="HTH luxR-type" evidence="4">
    <location>
        <begin position="23"/>
        <end position="88"/>
    </location>
</feature>
<dbReference type="InterPro" id="IPR016032">
    <property type="entry name" value="Sig_transdc_resp-reg_C-effctor"/>
</dbReference>